<dbReference type="InterPro" id="IPR044946">
    <property type="entry name" value="Restrct_endonuc_typeI_TRD_sf"/>
</dbReference>
<keyword evidence="2" id="KW-0680">Restriction system</keyword>
<dbReference type="Gene3D" id="1.10.287.1120">
    <property type="entry name" value="Bipartite methylase S protein"/>
    <property type="match status" value="1"/>
</dbReference>
<feature type="domain" description="Type I restriction modification DNA specificity" evidence="4">
    <location>
        <begin position="64"/>
        <end position="158"/>
    </location>
</feature>
<sequence length="162" mass="18768">MQVAPPKRTQDKIAGILSAYDDLIENNKRRIALLENMAEELYREWFVRFRFPGWREAKFEKGIPKGWENKRFDDFCTLQRGYDLPDADIEPGDFPVVASTSIKAFHKEFKVKPPIVATGRSGSLGTVQFIQKQAWPLNTCLFVKDFKGNSPYLVYFILKAMR</sequence>
<dbReference type="REBASE" id="965860">
    <property type="entry name" value="S2.TpuGKL02ORF3265P"/>
</dbReference>
<accession>A0AA95HD00</accession>
<proteinExistence type="inferred from homology"/>
<protein>
    <recommendedName>
        <fullName evidence="4">Type I restriction modification DNA specificity domain-containing protein</fullName>
    </recommendedName>
</protein>
<dbReference type="Pfam" id="PF01420">
    <property type="entry name" value="Methylase_S"/>
    <property type="match status" value="1"/>
</dbReference>
<dbReference type="KEGG" id="tput:QJT81_03250"/>
<name>A0AA95HD00_9GAMM</name>
<evidence type="ECO:0000313" key="5">
    <source>
        <dbReference type="EMBL" id="WGZ95016.1"/>
    </source>
</evidence>
<organism evidence="5">
    <name type="scientific">Candidatus Thiothrix putei</name>
    <dbReference type="NCBI Taxonomy" id="3080811"/>
    <lineage>
        <taxon>Bacteria</taxon>
        <taxon>Pseudomonadati</taxon>
        <taxon>Pseudomonadota</taxon>
        <taxon>Gammaproteobacteria</taxon>
        <taxon>Thiotrichales</taxon>
        <taxon>Thiotrichaceae</taxon>
        <taxon>Thiothrix</taxon>
    </lineage>
</organism>
<dbReference type="AlphaFoldDB" id="A0AA95HD00"/>
<dbReference type="Proteomes" id="UP001301326">
    <property type="component" value="Chromosome"/>
</dbReference>
<comment type="similarity">
    <text evidence="1">Belongs to the type-I restriction system S methylase family.</text>
</comment>
<evidence type="ECO:0000256" key="3">
    <source>
        <dbReference type="ARBA" id="ARBA00023125"/>
    </source>
</evidence>
<reference evidence="5" key="2">
    <citation type="submission" date="2023-04" db="EMBL/GenBank/DDBJ databases">
        <authorList>
            <person name="Beletskiy A.V."/>
            <person name="Mardanov A.V."/>
            <person name="Ravin N.V."/>
        </authorList>
    </citation>
    <scope>NUCLEOTIDE SEQUENCE</scope>
    <source>
        <strain evidence="5">GKL-02</strain>
    </source>
</reference>
<dbReference type="Gene3D" id="3.90.220.20">
    <property type="entry name" value="DNA methylase specificity domains"/>
    <property type="match status" value="1"/>
</dbReference>
<evidence type="ECO:0000256" key="2">
    <source>
        <dbReference type="ARBA" id="ARBA00022747"/>
    </source>
</evidence>
<dbReference type="PANTHER" id="PTHR30408:SF13">
    <property type="entry name" value="TYPE I RESTRICTION ENZYME HINDI SPECIFICITY SUBUNIT"/>
    <property type="match status" value="1"/>
</dbReference>
<gene>
    <name evidence="5" type="ORF">QJT81_03250</name>
</gene>
<dbReference type="PANTHER" id="PTHR30408">
    <property type="entry name" value="TYPE-1 RESTRICTION ENZYME ECOKI SPECIFICITY PROTEIN"/>
    <property type="match status" value="1"/>
</dbReference>
<dbReference type="InterPro" id="IPR000055">
    <property type="entry name" value="Restrct_endonuc_typeI_TRD"/>
</dbReference>
<evidence type="ECO:0000256" key="1">
    <source>
        <dbReference type="ARBA" id="ARBA00010923"/>
    </source>
</evidence>
<dbReference type="GO" id="GO:0003677">
    <property type="term" value="F:DNA binding"/>
    <property type="evidence" value="ECO:0007669"/>
    <property type="project" value="UniProtKB-KW"/>
</dbReference>
<dbReference type="GO" id="GO:0009307">
    <property type="term" value="P:DNA restriction-modification system"/>
    <property type="evidence" value="ECO:0007669"/>
    <property type="project" value="UniProtKB-KW"/>
</dbReference>
<dbReference type="SUPFAM" id="SSF116734">
    <property type="entry name" value="DNA methylase specificity domain"/>
    <property type="match status" value="2"/>
</dbReference>
<keyword evidence="3" id="KW-0238">DNA-binding</keyword>
<evidence type="ECO:0000259" key="4">
    <source>
        <dbReference type="Pfam" id="PF01420"/>
    </source>
</evidence>
<dbReference type="InterPro" id="IPR052021">
    <property type="entry name" value="Type-I_RS_S_subunit"/>
</dbReference>
<dbReference type="EMBL" id="CP124756">
    <property type="protein sequence ID" value="WGZ95016.1"/>
    <property type="molecule type" value="Genomic_DNA"/>
</dbReference>
<reference evidence="5" key="1">
    <citation type="journal article" date="2023" name="Int. J. Mol. Sci.">
        <title>Metagenomics Revealed a New Genus 'Candidatus Thiocaldithrix dubininis' gen. nov., sp. nov. and a New Species 'Candidatus Thiothrix putei' sp. nov. in the Family Thiotrichaceae, Some Members of Which Have Traits of Both Na+- and H+-Motive Energetics.</title>
        <authorList>
            <person name="Ravin N.V."/>
            <person name="Muntyan M.S."/>
            <person name="Smolyakov D.D."/>
            <person name="Rudenko T.S."/>
            <person name="Beletsky A.V."/>
            <person name="Mardanov A.V."/>
            <person name="Grabovich M.Y."/>
        </authorList>
    </citation>
    <scope>NUCLEOTIDE SEQUENCE</scope>
    <source>
        <strain evidence="5">GKL-02</strain>
    </source>
</reference>